<protein>
    <recommendedName>
        <fullName evidence="2">CAAX prenyl protease 2/Lysostaphin resistance protein A-like domain-containing protein</fullName>
    </recommendedName>
</protein>
<keyword evidence="1" id="KW-0472">Membrane</keyword>
<reference evidence="3 4" key="1">
    <citation type="submission" date="2017-12" db="EMBL/GenBank/DDBJ databases">
        <title>The whole genome sequence of the Acidipropionibacterium virtanenii sp. nov. type strain JS278.</title>
        <authorList>
            <person name="Laine P."/>
            <person name="Deptula P."/>
            <person name="Varmanen P."/>
            <person name="Auvinen P."/>
        </authorList>
    </citation>
    <scope>NUCLEOTIDE SEQUENCE [LARGE SCALE GENOMIC DNA]</scope>
    <source>
        <strain evidence="3 4">JS278</strain>
    </source>
</reference>
<dbReference type="GO" id="GO:0004175">
    <property type="term" value="F:endopeptidase activity"/>
    <property type="evidence" value="ECO:0007669"/>
    <property type="project" value="UniProtKB-ARBA"/>
</dbReference>
<feature type="transmembrane region" description="Helical" evidence="1">
    <location>
        <begin position="176"/>
        <end position="195"/>
    </location>
</feature>
<evidence type="ECO:0000313" key="3">
    <source>
        <dbReference type="EMBL" id="AXE40215.1"/>
    </source>
</evidence>
<feature type="transmembrane region" description="Helical" evidence="1">
    <location>
        <begin position="207"/>
        <end position="227"/>
    </location>
</feature>
<dbReference type="KEGG" id="acij:JS278_03081"/>
<dbReference type="PANTHER" id="PTHR39430:SF1">
    <property type="entry name" value="PROTEASE"/>
    <property type="match status" value="1"/>
</dbReference>
<dbReference type="Proteomes" id="UP000251995">
    <property type="component" value="Chromosome"/>
</dbReference>
<dbReference type="PANTHER" id="PTHR39430">
    <property type="entry name" value="MEMBRANE-ASSOCIATED PROTEASE-RELATED"/>
    <property type="match status" value="1"/>
</dbReference>
<feature type="transmembrane region" description="Helical" evidence="1">
    <location>
        <begin position="283"/>
        <end position="302"/>
    </location>
</feature>
<dbReference type="Pfam" id="PF02517">
    <property type="entry name" value="Rce1-like"/>
    <property type="match status" value="1"/>
</dbReference>
<dbReference type="OrthoDB" id="193898at2"/>
<organism evidence="3 4">
    <name type="scientific">Acidipropionibacterium virtanenii</name>
    <dbReference type="NCBI Taxonomy" id="2057246"/>
    <lineage>
        <taxon>Bacteria</taxon>
        <taxon>Bacillati</taxon>
        <taxon>Actinomycetota</taxon>
        <taxon>Actinomycetes</taxon>
        <taxon>Propionibacteriales</taxon>
        <taxon>Propionibacteriaceae</taxon>
        <taxon>Acidipropionibacterium</taxon>
    </lineage>
</organism>
<dbReference type="GO" id="GO:0080120">
    <property type="term" value="P:CAAX-box protein maturation"/>
    <property type="evidence" value="ECO:0007669"/>
    <property type="project" value="UniProtKB-ARBA"/>
</dbReference>
<dbReference type="AlphaFoldDB" id="A0A344UY67"/>
<dbReference type="EMBL" id="CP025198">
    <property type="protein sequence ID" value="AXE40215.1"/>
    <property type="molecule type" value="Genomic_DNA"/>
</dbReference>
<feature type="transmembrane region" description="Helical" evidence="1">
    <location>
        <begin position="111"/>
        <end position="135"/>
    </location>
</feature>
<feature type="transmembrane region" description="Helical" evidence="1">
    <location>
        <begin position="55"/>
        <end position="77"/>
    </location>
</feature>
<feature type="transmembrane region" description="Helical" evidence="1">
    <location>
        <begin position="141"/>
        <end position="164"/>
    </location>
</feature>
<keyword evidence="4" id="KW-1185">Reference proteome</keyword>
<name>A0A344UY67_9ACTN</name>
<keyword evidence="1" id="KW-1133">Transmembrane helix</keyword>
<feature type="domain" description="CAAX prenyl protease 2/Lysostaphin resistance protein A-like" evidence="2">
    <location>
        <begin position="143"/>
        <end position="244"/>
    </location>
</feature>
<dbReference type="InterPro" id="IPR003675">
    <property type="entry name" value="Rce1/LyrA-like_dom"/>
</dbReference>
<accession>A0A344UY67</accession>
<evidence type="ECO:0000313" key="4">
    <source>
        <dbReference type="Proteomes" id="UP000251995"/>
    </source>
</evidence>
<gene>
    <name evidence="3" type="ORF">JS278_03081</name>
</gene>
<feature type="transmembrane region" description="Helical" evidence="1">
    <location>
        <begin position="232"/>
        <end position="252"/>
    </location>
</feature>
<evidence type="ECO:0000256" key="1">
    <source>
        <dbReference type="SAM" id="Phobius"/>
    </source>
</evidence>
<proteinExistence type="predicted"/>
<evidence type="ECO:0000259" key="2">
    <source>
        <dbReference type="Pfam" id="PF02517"/>
    </source>
</evidence>
<sequence length="312" mass="32993">MAMTDKKSTRWYMGAILAGTGVFLVALAVELVAQGIAFGIRCLVPGWADSEASPAWGRLVGALVGAVVAVGGTRHFVEGLRFEWPSHRRGSPRAILDVLRQAISKVAIRQLCGGFLIVLAVMTLSVGAISLGGGWTFGDRAWSWGILYGLGAGLGAAVIEEVFFRRTLLRVALSRCRRVVALGISAAAFGLLHGVPRLLGGMAWGDAAWLTIAITLGPGMVLGAAWLATQRLWLPIGIHVAWNIGEYSILGINVPGDAGGRGVFASTWSGTTWLTGGQLGLDASLVTLIALLIVAAFLMCWARHNRRLERAS</sequence>
<keyword evidence="1" id="KW-0812">Transmembrane</keyword>